<evidence type="ECO:0000313" key="1">
    <source>
        <dbReference type="EMBL" id="PNS23515.1"/>
    </source>
</evidence>
<name>A0A2K1R8A3_POPTR</name>
<reference evidence="1" key="2">
    <citation type="submission" date="2017-07" db="EMBL/GenBank/DDBJ databases">
        <title>WGS assembly of Populus trichocarpa.</title>
        <authorList>
            <person name="Tuskan G."/>
            <person name="Difazio S."/>
            <person name="Jansson S."/>
            <person name="Bohlmann J."/>
            <person name="Grigoriev I."/>
            <person name="Hellsten U."/>
            <person name="Putnam N."/>
            <person name="Ralph S."/>
            <person name="Rombauts S."/>
            <person name="Salamov A."/>
            <person name="Schein J."/>
            <person name="Sterck L."/>
            <person name="Aerts A."/>
            <person name="Bhalerao R."/>
            <person name="Bhalerao R."/>
            <person name="Blaudez D."/>
            <person name="Boerjan W."/>
            <person name="Brun A."/>
            <person name="Brunner A."/>
            <person name="Busov V."/>
            <person name="Campbell M."/>
            <person name="Carlson J."/>
            <person name="Chalot M."/>
            <person name="Chapman J."/>
            <person name="Chen G."/>
            <person name="Cooper D."/>
            <person name="Coutinho P."/>
            <person name="Couturier J."/>
            <person name="Covert S."/>
            <person name="Cronk Q."/>
            <person name="Cunningham R."/>
            <person name="Davis J."/>
            <person name="Degroeve S."/>
            <person name="Dejardin A."/>
            <person name="Depamphilis C."/>
            <person name="Detter J."/>
            <person name="Dirks B."/>
            <person name="Dubchak I."/>
            <person name="Duplessis S."/>
            <person name="Ehlting J."/>
            <person name="Ellis B."/>
            <person name="Gendler K."/>
            <person name="Goodstein D."/>
            <person name="Gribskov M."/>
            <person name="Grimwood J."/>
            <person name="Groover A."/>
            <person name="Gunter L."/>
            <person name="Hamberger B."/>
            <person name="Heinze B."/>
            <person name="Helariutta Y."/>
            <person name="Henrissat B."/>
            <person name="Holligan D."/>
            <person name="Holt R."/>
            <person name="Huang W."/>
            <person name="Islam-Faridi N."/>
            <person name="Jones S."/>
            <person name="Jones-Rhoades M."/>
            <person name="Jorgensen R."/>
            <person name="Joshi C."/>
            <person name="Kangasjarvi J."/>
            <person name="Karlsson J."/>
            <person name="Kelleher C."/>
            <person name="Kirkpatrick R."/>
            <person name="Kirst M."/>
            <person name="Kohler A."/>
            <person name="Kalluri U."/>
            <person name="Larimer F."/>
            <person name="Leebens-Mack J."/>
            <person name="Leple J."/>
            <person name="Locascio P."/>
            <person name="Lou Y."/>
            <person name="Lucas S."/>
            <person name="Martin F."/>
            <person name="Montanini B."/>
            <person name="Napoli C."/>
            <person name="Nelson D."/>
            <person name="Nelson C."/>
            <person name="Nieminen K."/>
            <person name="Nilsson O."/>
            <person name="Pereda V."/>
            <person name="Peter G."/>
            <person name="Philippe R."/>
            <person name="Pilate G."/>
            <person name="Poliakov A."/>
            <person name="Razumovskaya J."/>
            <person name="Richardson P."/>
            <person name="Rinaldi C."/>
            <person name="Ritland K."/>
            <person name="Rouze P."/>
            <person name="Ryaboy D."/>
            <person name="Schmutz J."/>
            <person name="Schrader J."/>
            <person name="Segerman B."/>
            <person name="Shin H."/>
            <person name="Siddiqui A."/>
            <person name="Sterky F."/>
            <person name="Terry A."/>
            <person name="Tsai C."/>
            <person name="Uberbacher E."/>
            <person name="Unneberg P."/>
            <person name="Vahala J."/>
            <person name="Wall K."/>
            <person name="Wessler S."/>
            <person name="Yang G."/>
            <person name="Yin T."/>
            <person name="Douglas C."/>
            <person name="Marra M."/>
            <person name="Sandberg G."/>
            <person name="Van De Peer Y."/>
            <person name="Rokhsar D."/>
        </authorList>
    </citation>
    <scope>NUCLEOTIDE SEQUENCE</scope>
    <source>
        <strain evidence="1">Nisqually-1</strain>
    </source>
</reference>
<dbReference type="InParanoid" id="A0A2K1R8A3"/>
<sequence length="67" mass="7764">MEHIFMFKGLRWMTVTFFASQSSKIRSHISKHNHSILLMKSGTINKNLENRIPNKTIPAQLANISMH</sequence>
<dbReference type="AlphaFoldDB" id="A0A2K1R8A3"/>
<accession>A0A2K1R8A3</accession>
<protein>
    <submittedName>
        <fullName evidence="1">Uncharacterized protein</fullName>
    </submittedName>
</protein>
<organism evidence="1">
    <name type="scientific">Populus trichocarpa</name>
    <name type="common">Western balsam poplar</name>
    <name type="synonym">Populus balsamifera subsp. trichocarpa</name>
    <dbReference type="NCBI Taxonomy" id="3694"/>
    <lineage>
        <taxon>Eukaryota</taxon>
        <taxon>Viridiplantae</taxon>
        <taxon>Streptophyta</taxon>
        <taxon>Embryophyta</taxon>
        <taxon>Tracheophyta</taxon>
        <taxon>Spermatophyta</taxon>
        <taxon>Magnoliopsida</taxon>
        <taxon>eudicotyledons</taxon>
        <taxon>Gunneridae</taxon>
        <taxon>Pentapetalae</taxon>
        <taxon>rosids</taxon>
        <taxon>fabids</taxon>
        <taxon>Malpighiales</taxon>
        <taxon>Salicaceae</taxon>
        <taxon>Saliceae</taxon>
        <taxon>Populus</taxon>
    </lineage>
</organism>
<dbReference type="EMBL" id="KZ623367">
    <property type="protein sequence ID" value="PNS23515.1"/>
    <property type="molecule type" value="Genomic_DNA"/>
</dbReference>
<reference evidence="1" key="1">
    <citation type="journal article" date="2006" name="Science">
        <title>The genome of black cottonwood, Populus trichocarpa (Torr. &amp; Gray).</title>
        <authorList>
            <person name="Tuskan G.A."/>
            <person name="Difazio S."/>
            <person name="Jansson S."/>
            <person name="Bohlmann J."/>
            <person name="Grigoriev I."/>
            <person name="Hellsten U."/>
            <person name="Putnam N."/>
            <person name="Ralph S."/>
            <person name="Rombauts S."/>
            <person name="Salamov A."/>
            <person name="Schein J."/>
            <person name="Sterck L."/>
            <person name="Aerts A."/>
            <person name="Bhalerao R.R."/>
            <person name="Bhalerao R.P."/>
            <person name="Blaudez D."/>
            <person name="Boerjan W."/>
            <person name="Brun A."/>
            <person name="Brunner A."/>
            <person name="Busov V."/>
            <person name="Campbell M."/>
            <person name="Carlson J."/>
            <person name="Chalot M."/>
            <person name="Chapman J."/>
            <person name="Chen G.L."/>
            <person name="Cooper D."/>
            <person name="Coutinho P.M."/>
            <person name="Couturier J."/>
            <person name="Covert S."/>
            <person name="Cronk Q."/>
            <person name="Cunningham R."/>
            <person name="Davis J."/>
            <person name="Degroeve S."/>
            <person name="Dejardin A."/>
            <person name="Depamphilis C."/>
            <person name="Detter J."/>
            <person name="Dirks B."/>
            <person name="Dubchak I."/>
            <person name="Duplessis S."/>
            <person name="Ehlting J."/>
            <person name="Ellis B."/>
            <person name="Gendler K."/>
            <person name="Goodstein D."/>
            <person name="Gribskov M."/>
            <person name="Grimwood J."/>
            <person name="Groover A."/>
            <person name="Gunter L."/>
            <person name="Hamberger B."/>
            <person name="Heinze B."/>
            <person name="Helariutta Y."/>
            <person name="Henrissat B."/>
            <person name="Holligan D."/>
            <person name="Holt R."/>
            <person name="Huang W."/>
            <person name="Islam-Faridi N."/>
            <person name="Jones S."/>
            <person name="Jones-Rhoades M."/>
            <person name="Jorgensen R."/>
            <person name="Joshi C."/>
            <person name="Kangasjarvi J."/>
            <person name="Karlsson J."/>
            <person name="Kelleher C."/>
            <person name="Kirkpatrick R."/>
            <person name="Kirst M."/>
            <person name="Kohler A."/>
            <person name="Kalluri U."/>
            <person name="Larimer F."/>
            <person name="Leebens-Mack J."/>
            <person name="Leple J.C."/>
            <person name="Locascio P."/>
            <person name="Lou Y."/>
            <person name="Lucas S."/>
            <person name="Martin F."/>
            <person name="Montanini B."/>
            <person name="Napoli C."/>
            <person name="Nelson D.R."/>
            <person name="Nelson C."/>
            <person name="Nieminen K."/>
            <person name="Nilsson O."/>
            <person name="Pereda V."/>
            <person name="Peter G."/>
            <person name="Philippe R."/>
            <person name="Pilate G."/>
            <person name="Poliakov A."/>
            <person name="Razumovskaya J."/>
            <person name="Richardson P."/>
            <person name="Rinaldi C."/>
            <person name="Ritland K."/>
            <person name="Rouze P."/>
            <person name="Ryaboy D."/>
            <person name="Schmutz J."/>
            <person name="Schrader J."/>
            <person name="Segerman B."/>
            <person name="Shin H."/>
            <person name="Siddiqui A."/>
            <person name="Sterky F."/>
            <person name="Terry A."/>
            <person name="Tsai C.J."/>
            <person name="Uberbacher E."/>
            <person name="Unneberg P."/>
            <person name="Vahala J."/>
            <person name="Wall K."/>
            <person name="Wessler S."/>
            <person name="Yang G."/>
            <person name="Yin T."/>
            <person name="Douglas C."/>
            <person name="Marra M."/>
            <person name="Sandberg G."/>
            <person name="Van de Peer Y."/>
            <person name="Rokhsar D."/>
        </authorList>
    </citation>
    <scope>NUCLEOTIDE SEQUENCE [LARGE SCALE GENOMIC DNA]</scope>
    <source>
        <strain evidence="1">Nisqually-1</strain>
    </source>
</reference>
<proteinExistence type="predicted"/>
<gene>
    <name evidence="1" type="ORF">POPTR_T057700</name>
</gene>